<reference evidence="8 9" key="1">
    <citation type="journal article" date="2011" name="Science">
        <title>The Selaginella genome identifies genetic changes associated with the evolution of vascular plants.</title>
        <authorList>
            <person name="Banks J.A."/>
            <person name="Nishiyama T."/>
            <person name="Hasebe M."/>
            <person name="Bowman J.L."/>
            <person name="Gribskov M."/>
            <person name="dePamphilis C."/>
            <person name="Albert V.A."/>
            <person name="Aono N."/>
            <person name="Aoyama T."/>
            <person name="Ambrose B.A."/>
            <person name="Ashton N.W."/>
            <person name="Axtell M.J."/>
            <person name="Barker E."/>
            <person name="Barker M.S."/>
            <person name="Bennetzen J.L."/>
            <person name="Bonawitz N.D."/>
            <person name="Chapple C."/>
            <person name="Cheng C."/>
            <person name="Correa L.G."/>
            <person name="Dacre M."/>
            <person name="DeBarry J."/>
            <person name="Dreyer I."/>
            <person name="Elias M."/>
            <person name="Engstrom E.M."/>
            <person name="Estelle M."/>
            <person name="Feng L."/>
            <person name="Finet C."/>
            <person name="Floyd S.K."/>
            <person name="Frommer W.B."/>
            <person name="Fujita T."/>
            <person name="Gramzow L."/>
            <person name="Gutensohn M."/>
            <person name="Harholt J."/>
            <person name="Hattori M."/>
            <person name="Heyl A."/>
            <person name="Hirai T."/>
            <person name="Hiwatashi Y."/>
            <person name="Ishikawa M."/>
            <person name="Iwata M."/>
            <person name="Karol K.G."/>
            <person name="Koehler B."/>
            <person name="Kolukisaoglu U."/>
            <person name="Kubo M."/>
            <person name="Kurata T."/>
            <person name="Lalonde S."/>
            <person name="Li K."/>
            <person name="Li Y."/>
            <person name="Litt A."/>
            <person name="Lyons E."/>
            <person name="Manning G."/>
            <person name="Maruyama T."/>
            <person name="Michael T.P."/>
            <person name="Mikami K."/>
            <person name="Miyazaki S."/>
            <person name="Morinaga S."/>
            <person name="Murata T."/>
            <person name="Mueller-Roeber B."/>
            <person name="Nelson D.R."/>
            <person name="Obara M."/>
            <person name="Oguri Y."/>
            <person name="Olmstead R.G."/>
            <person name="Onodera N."/>
            <person name="Petersen B.L."/>
            <person name="Pils B."/>
            <person name="Prigge M."/>
            <person name="Rensing S.A."/>
            <person name="Riano-Pachon D.M."/>
            <person name="Roberts A.W."/>
            <person name="Sato Y."/>
            <person name="Scheller H.V."/>
            <person name="Schulz B."/>
            <person name="Schulz C."/>
            <person name="Shakirov E.V."/>
            <person name="Shibagaki N."/>
            <person name="Shinohara N."/>
            <person name="Shippen D.E."/>
            <person name="Soerensen I."/>
            <person name="Sotooka R."/>
            <person name="Sugimoto N."/>
            <person name="Sugita M."/>
            <person name="Sumikawa N."/>
            <person name="Tanurdzic M."/>
            <person name="Theissen G."/>
            <person name="Ulvskov P."/>
            <person name="Wakazuki S."/>
            <person name="Weng J.K."/>
            <person name="Willats W.W."/>
            <person name="Wipf D."/>
            <person name="Wolf P.G."/>
            <person name="Yang L."/>
            <person name="Zimmer A.D."/>
            <person name="Zhu Q."/>
            <person name="Mitros T."/>
            <person name="Hellsten U."/>
            <person name="Loque D."/>
            <person name="Otillar R."/>
            <person name="Salamov A."/>
            <person name="Schmutz J."/>
            <person name="Shapiro H."/>
            <person name="Lindquist E."/>
            <person name="Lucas S."/>
            <person name="Rokhsar D."/>
            <person name="Grigoriev I.V."/>
        </authorList>
    </citation>
    <scope>NUCLEOTIDE SEQUENCE [LARGE SCALE GENOMIC DNA]</scope>
</reference>
<gene>
    <name evidence="8" type="primary">CYCD3-2</name>
    <name evidence="8" type="ORF">SELMODRAFT_421972</name>
</gene>
<accession>D8SGY4</accession>
<keyword evidence="4" id="KW-0131">Cell cycle</keyword>
<dbReference type="STRING" id="88036.D8SGY4"/>
<dbReference type="InParanoid" id="D8SGY4"/>
<dbReference type="GO" id="GO:0005634">
    <property type="term" value="C:nucleus"/>
    <property type="evidence" value="ECO:0000318"/>
    <property type="project" value="GO_Central"/>
</dbReference>
<dbReference type="GO" id="GO:0051301">
    <property type="term" value="P:cell division"/>
    <property type="evidence" value="ECO:0007669"/>
    <property type="project" value="UniProtKB-KW"/>
</dbReference>
<dbReference type="Pfam" id="PF00134">
    <property type="entry name" value="Cyclin_N"/>
    <property type="match status" value="1"/>
</dbReference>
<dbReference type="KEGG" id="smo:SELMODRAFT_421972"/>
<dbReference type="FunCoup" id="D8SGY4">
    <property type="interactions" value="1587"/>
</dbReference>
<protein>
    <submittedName>
        <fullName evidence="8">Uncharacterized protein CYCD3-2</fullName>
    </submittedName>
</protein>
<sequence length="343" mass="37051">MAIAADGDDDLLLLECNEDIGSCASGSSSPCSSSGRAWPPAAPHLLCRAIDMDRHGEEQALRNLASREVAHSPGPQYRSSLESQPLVSAARSNAVDWMIKVRGVYGFSPATVALSVSYLDRYLAKELRHKVWKAWMIELLSIACLSLAAKMEETFVPLLQDLQIEGLEHLFESVTIQRMEVSVMKLLEWRLNSITAFSFVGGLLRSIELQQHLKLLAWNRINELLLGTLAGKLPLVLFVCEISLETVPLQAQALKQLLLGMLLVEEASFDKCYGVVEDVLVDPICPVSSSSQVLLLDTLRACSSEGESNASRKRSKPDDGGGGGGGGGGGDGDAASKKKRSSQ</sequence>
<dbReference type="HOGENOM" id="CLU_048040_1_3_1"/>
<dbReference type="GO" id="GO:0000307">
    <property type="term" value="C:cyclin-dependent protein kinase holoenzyme complex"/>
    <property type="evidence" value="ECO:0000318"/>
    <property type="project" value="GO_Central"/>
</dbReference>
<name>D8SGY4_SELML</name>
<dbReference type="SUPFAM" id="SSF47954">
    <property type="entry name" value="Cyclin-like"/>
    <property type="match status" value="1"/>
</dbReference>
<feature type="compositionally biased region" description="Gly residues" evidence="6">
    <location>
        <begin position="320"/>
        <end position="332"/>
    </location>
</feature>
<dbReference type="CDD" id="cd20543">
    <property type="entry name" value="CYCLIN_AtCycD-like_rpt1"/>
    <property type="match status" value="1"/>
</dbReference>
<dbReference type="eggNOG" id="KOG0656">
    <property type="taxonomic scope" value="Eukaryota"/>
</dbReference>
<dbReference type="InterPro" id="IPR048258">
    <property type="entry name" value="Cyclins_cyclin-box"/>
</dbReference>
<evidence type="ECO:0000256" key="2">
    <source>
        <dbReference type="ARBA" id="ARBA00022618"/>
    </source>
</evidence>
<dbReference type="Proteomes" id="UP000001514">
    <property type="component" value="Unassembled WGS sequence"/>
</dbReference>
<dbReference type="GO" id="GO:0000082">
    <property type="term" value="P:G1/S transition of mitotic cell cycle"/>
    <property type="evidence" value="ECO:0000318"/>
    <property type="project" value="GO_Central"/>
</dbReference>
<keyword evidence="9" id="KW-1185">Reference proteome</keyword>
<dbReference type="EMBL" id="GL377619">
    <property type="protein sequence ID" value="EFJ16428.1"/>
    <property type="molecule type" value="Genomic_DNA"/>
</dbReference>
<dbReference type="InterPro" id="IPR006671">
    <property type="entry name" value="Cyclin_N"/>
</dbReference>
<evidence type="ECO:0000256" key="6">
    <source>
        <dbReference type="SAM" id="MobiDB-lite"/>
    </source>
</evidence>
<dbReference type="Gramene" id="EFJ16428">
    <property type="protein sequence ID" value="EFJ16428"/>
    <property type="gene ID" value="SELMODRAFT_421972"/>
</dbReference>
<dbReference type="FunFam" id="1.10.472.10:FF:000060">
    <property type="entry name" value="D6-type cyclin"/>
    <property type="match status" value="1"/>
</dbReference>
<dbReference type="PROSITE" id="PS00292">
    <property type="entry name" value="CYCLINS"/>
    <property type="match status" value="1"/>
</dbReference>
<proteinExistence type="inferred from homology"/>
<dbReference type="InterPro" id="IPR039361">
    <property type="entry name" value="Cyclin"/>
</dbReference>
<dbReference type="GO" id="GO:0005737">
    <property type="term" value="C:cytoplasm"/>
    <property type="evidence" value="ECO:0000318"/>
    <property type="project" value="GO_Central"/>
</dbReference>
<feature type="domain" description="Cyclin-like" evidence="7">
    <location>
        <begin position="96"/>
        <end position="185"/>
    </location>
</feature>
<keyword evidence="3 5" id="KW-0195">Cyclin</keyword>
<evidence type="ECO:0000313" key="9">
    <source>
        <dbReference type="Proteomes" id="UP000001514"/>
    </source>
</evidence>
<evidence type="ECO:0000256" key="3">
    <source>
        <dbReference type="ARBA" id="ARBA00023127"/>
    </source>
</evidence>
<dbReference type="InterPro" id="IPR013763">
    <property type="entry name" value="Cyclin-like_dom"/>
</dbReference>
<evidence type="ECO:0000259" key="7">
    <source>
        <dbReference type="SMART" id="SM00385"/>
    </source>
</evidence>
<dbReference type="PANTHER" id="PTHR10177">
    <property type="entry name" value="CYCLINS"/>
    <property type="match status" value="1"/>
</dbReference>
<comment type="similarity">
    <text evidence="1">Belongs to the cyclin family. Cyclin D subfamily.</text>
</comment>
<evidence type="ECO:0000256" key="5">
    <source>
        <dbReference type="RuleBase" id="RU000383"/>
    </source>
</evidence>
<dbReference type="Gene3D" id="1.10.472.10">
    <property type="entry name" value="Cyclin-like"/>
    <property type="match status" value="1"/>
</dbReference>
<dbReference type="GO" id="GO:0016538">
    <property type="term" value="F:cyclin-dependent protein serine/threonine kinase regulator activity"/>
    <property type="evidence" value="ECO:0000318"/>
    <property type="project" value="GO_Central"/>
</dbReference>
<evidence type="ECO:0000256" key="1">
    <source>
        <dbReference type="ARBA" id="ARBA00009065"/>
    </source>
</evidence>
<dbReference type="SMART" id="SM00385">
    <property type="entry name" value="CYCLIN"/>
    <property type="match status" value="1"/>
</dbReference>
<dbReference type="OMA" id="CESRKNA"/>
<keyword evidence="2" id="KW-0132">Cell division</keyword>
<dbReference type="InterPro" id="IPR036915">
    <property type="entry name" value="Cyclin-like_sf"/>
</dbReference>
<organism evidence="9">
    <name type="scientific">Selaginella moellendorffii</name>
    <name type="common">Spikemoss</name>
    <dbReference type="NCBI Taxonomy" id="88036"/>
    <lineage>
        <taxon>Eukaryota</taxon>
        <taxon>Viridiplantae</taxon>
        <taxon>Streptophyta</taxon>
        <taxon>Embryophyta</taxon>
        <taxon>Tracheophyta</taxon>
        <taxon>Lycopodiopsida</taxon>
        <taxon>Selaginellales</taxon>
        <taxon>Selaginellaceae</taxon>
        <taxon>Selaginella</taxon>
    </lineage>
</organism>
<evidence type="ECO:0000313" key="8">
    <source>
        <dbReference type="EMBL" id="EFJ16428.1"/>
    </source>
</evidence>
<feature type="region of interest" description="Disordered" evidence="6">
    <location>
        <begin position="304"/>
        <end position="343"/>
    </location>
</feature>
<dbReference type="AlphaFoldDB" id="D8SGY4"/>
<evidence type="ECO:0000256" key="4">
    <source>
        <dbReference type="ARBA" id="ARBA00023306"/>
    </source>
</evidence>